<gene>
    <name evidence="1" type="ORF">UFOPK3268_01220</name>
</gene>
<sequence>MLALLELDLGGRTRLDDGHAASELGKALLELLAVVVRVGLLDLGADLVHATRDLVRVTRTFDDRGLVLGDDDLAGATEELEAHRVELEADLFGDDLATGEDGDVLEHRLATVSEAGSLDGDRAERPADLVDDECGECLALDVLSDDRQRLAGGHDLLEDRKEVLHTGDLGVHDEDVSILKHGLHALGVGDEVARDVALVEAHAFGELELETEGVALLDGDDTFLADLVHGLGDDLADLGVSGADRCRGSDLLLGLNLFGHLEQLCAHSLNGLLDTALERHRVRAGCDVAQSLANERLCEHGGGGGAVSGDVVGLLRDLLDELGPDLLVRVLELDLLRDGDAVVGDRGGSPLLLQNDVAALRAEGDLDRVGEGVHAPLERATGGLVERNDLRHVAADPFRKCGMDLVGARDGRSTCGALFALHLDLTSRGLDCHPIRQRQPCRLSLT</sequence>
<dbReference type="AntiFam" id="ANF00222">
    <property type="entry name" value="Shadow ORF (opposite groL1)"/>
</dbReference>
<dbReference type="AlphaFoldDB" id="A0A6J7BZS9"/>
<reference evidence="1" key="1">
    <citation type="submission" date="2020-05" db="EMBL/GenBank/DDBJ databases">
        <authorList>
            <person name="Chiriac C."/>
            <person name="Salcher M."/>
            <person name="Ghai R."/>
            <person name="Kavagutti S V."/>
        </authorList>
    </citation>
    <scope>NUCLEOTIDE SEQUENCE</scope>
</reference>
<protein>
    <submittedName>
        <fullName evidence="1">Unannotated protein</fullName>
    </submittedName>
</protein>
<name>A0A6J7BZS9_9ZZZZ</name>
<evidence type="ECO:0000313" key="1">
    <source>
        <dbReference type="EMBL" id="CAB4851337.1"/>
    </source>
</evidence>
<proteinExistence type="predicted"/>
<accession>A0A6J7BZS9</accession>
<dbReference type="EMBL" id="CAFBIZ010000165">
    <property type="protein sequence ID" value="CAB4851337.1"/>
    <property type="molecule type" value="Genomic_DNA"/>
</dbReference>
<organism evidence="1">
    <name type="scientific">freshwater metagenome</name>
    <dbReference type="NCBI Taxonomy" id="449393"/>
    <lineage>
        <taxon>unclassified sequences</taxon>
        <taxon>metagenomes</taxon>
        <taxon>ecological metagenomes</taxon>
    </lineage>
</organism>